<dbReference type="AlphaFoldDB" id="A0A8T0PW06"/>
<dbReference type="Proteomes" id="UP000823388">
    <property type="component" value="Chromosome 7N"/>
</dbReference>
<evidence type="ECO:0000313" key="2">
    <source>
        <dbReference type="Proteomes" id="UP000823388"/>
    </source>
</evidence>
<gene>
    <name evidence="1" type="ORF">PVAP13_7NG211134</name>
</gene>
<reference evidence="1" key="1">
    <citation type="submission" date="2020-05" db="EMBL/GenBank/DDBJ databases">
        <title>WGS assembly of Panicum virgatum.</title>
        <authorList>
            <person name="Lovell J.T."/>
            <person name="Jenkins J."/>
            <person name="Shu S."/>
            <person name="Juenger T.E."/>
            <person name="Schmutz J."/>
        </authorList>
    </citation>
    <scope>NUCLEOTIDE SEQUENCE</scope>
    <source>
        <strain evidence="1">AP13</strain>
    </source>
</reference>
<keyword evidence="2" id="KW-1185">Reference proteome</keyword>
<comment type="caution">
    <text evidence="1">The sequence shown here is derived from an EMBL/GenBank/DDBJ whole genome shotgun (WGS) entry which is preliminary data.</text>
</comment>
<dbReference type="EMBL" id="CM029050">
    <property type="protein sequence ID" value="KAG2566153.1"/>
    <property type="molecule type" value="Genomic_DNA"/>
</dbReference>
<accession>A0A8T0PW06</accession>
<organism evidence="1 2">
    <name type="scientific">Panicum virgatum</name>
    <name type="common">Blackwell switchgrass</name>
    <dbReference type="NCBI Taxonomy" id="38727"/>
    <lineage>
        <taxon>Eukaryota</taxon>
        <taxon>Viridiplantae</taxon>
        <taxon>Streptophyta</taxon>
        <taxon>Embryophyta</taxon>
        <taxon>Tracheophyta</taxon>
        <taxon>Spermatophyta</taxon>
        <taxon>Magnoliopsida</taxon>
        <taxon>Liliopsida</taxon>
        <taxon>Poales</taxon>
        <taxon>Poaceae</taxon>
        <taxon>PACMAD clade</taxon>
        <taxon>Panicoideae</taxon>
        <taxon>Panicodae</taxon>
        <taxon>Paniceae</taxon>
        <taxon>Panicinae</taxon>
        <taxon>Panicum</taxon>
        <taxon>Panicum sect. Hiantes</taxon>
    </lineage>
</organism>
<protein>
    <submittedName>
        <fullName evidence="1">Uncharacterized protein</fullName>
    </submittedName>
</protein>
<proteinExistence type="predicted"/>
<sequence>MHLPAIAPPYARPNQARAIELQGRLVPRCSVLPNYPMVLIVMRAWYGPGSRLSQRKEEHPLDLVM</sequence>
<name>A0A8T0PW06_PANVG</name>
<evidence type="ECO:0000313" key="1">
    <source>
        <dbReference type="EMBL" id="KAG2566153.1"/>
    </source>
</evidence>